<accession>Q10ND5</accession>
<evidence type="ECO:0000256" key="1">
    <source>
        <dbReference type="SAM" id="MobiDB-lite"/>
    </source>
</evidence>
<dbReference type="AlphaFoldDB" id="Q10ND5"/>
<gene>
    <name evidence="2" type="ordered locus">LOC_Os03g16630</name>
</gene>
<protein>
    <submittedName>
        <fullName evidence="2">Retrotransposon protein, putative, Ty1-copia subclass, expressed</fullName>
    </submittedName>
</protein>
<reference evidence="2" key="1">
    <citation type="journal article" date="2005" name="Genome Res.">
        <title>Sequence, annotation, and analysis of synteny between rice chromosome 3 and diverged grass species.</title>
        <authorList>
            <consortium name="Rice Chromosome 3 Sequencing Consortium"/>
            <person name="Buell C.R."/>
            <person name="Yuan Q."/>
            <person name="Ouyang S."/>
            <person name="Liu J."/>
            <person name="Zhu W."/>
            <person name="Wang A."/>
            <person name="Maiti R."/>
            <person name="Haas B."/>
            <person name="Wortman J."/>
            <person name="Pertea M."/>
            <person name="Jones K.M."/>
            <person name="Kim M."/>
            <person name="Overton L."/>
            <person name="Tsitrin T."/>
            <person name="Fadrosh D."/>
            <person name="Bera J."/>
            <person name="Weaver B."/>
            <person name="Jin S."/>
            <person name="Johri S."/>
            <person name="Reardon M."/>
            <person name="Webb K."/>
            <person name="Hill J."/>
            <person name="Moffat K."/>
            <person name="Tallon L."/>
            <person name="Van Aken S."/>
            <person name="Lewis M."/>
            <person name="Utterback T."/>
            <person name="Feldblyum T."/>
            <person name="Zismann V."/>
            <person name="Iobst S."/>
            <person name="Hsiao J."/>
            <person name="de Vazeille A.R."/>
            <person name="Salzberg S.L."/>
            <person name="White O."/>
            <person name="Fraser C."/>
            <person name="Yu Y."/>
            <person name="Kim H."/>
            <person name="Rambo T."/>
            <person name="Currie J."/>
            <person name="Collura K."/>
            <person name="Kernodle-Thompson S."/>
            <person name="Wei F."/>
            <person name="Kudrna K."/>
            <person name="Ammiraju J.S."/>
            <person name="Luo M."/>
            <person name="Goicoechea J.L."/>
            <person name="Wing R.A."/>
            <person name="Henry D."/>
            <person name="Oates R."/>
            <person name="Palmer M."/>
            <person name="Pries G."/>
            <person name="Saski C."/>
            <person name="Simmons J."/>
            <person name="Soderlund C."/>
            <person name="Nelson W."/>
            <person name="de la Bastide M."/>
            <person name="Spiegel L."/>
            <person name="Nascimento L."/>
            <person name="Huang E."/>
            <person name="Preston R."/>
            <person name="Zutavern T."/>
            <person name="Palmer L."/>
            <person name="O'Shaughnessy A."/>
            <person name="Dike S."/>
            <person name="McCombie W.R."/>
            <person name="Minx P."/>
            <person name="Cordum H."/>
            <person name="Wilson R."/>
            <person name="Jin W."/>
            <person name="Lee H.R."/>
            <person name="Jiang J."/>
            <person name="Jackson S."/>
        </authorList>
    </citation>
    <scope>NUCLEOTIDE SEQUENCE [LARGE SCALE GENOMIC DNA]</scope>
</reference>
<proteinExistence type="predicted"/>
<organism evidence="2">
    <name type="scientific">Oryza sativa subsp. japonica</name>
    <name type="common">Rice</name>
    <dbReference type="NCBI Taxonomy" id="39947"/>
    <lineage>
        <taxon>Eukaryota</taxon>
        <taxon>Viridiplantae</taxon>
        <taxon>Streptophyta</taxon>
        <taxon>Embryophyta</taxon>
        <taxon>Tracheophyta</taxon>
        <taxon>Spermatophyta</taxon>
        <taxon>Magnoliopsida</taxon>
        <taxon>Liliopsida</taxon>
        <taxon>Poales</taxon>
        <taxon>Poaceae</taxon>
        <taxon>BOP clade</taxon>
        <taxon>Oryzoideae</taxon>
        <taxon>Oryzeae</taxon>
        <taxon>Oryzinae</taxon>
        <taxon>Oryza</taxon>
        <taxon>Oryza sativa</taxon>
    </lineage>
</organism>
<dbReference type="EMBL" id="DP000009">
    <property type="protein sequence ID" value="ABF95232.1"/>
    <property type="molecule type" value="Genomic_DNA"/>
</dbReference>
<reference evidence="2" key="2">
    <citation type="submission" date="2006-06" db="EMBL/GenBank/DDBJ databases">
        <authorList>
            <person name="Buell R."/>
            <person name="Wing R.A."/>
            <person name="McCombie W.A."/>
            <person name="Ouyang S."/>
        </authorList>
    </citation>
    <scope>NUCLEOTIDE SEQUENCE</scope>
</reference>
<evidence type="ECO:0000313" key="2">
    <source>
        <dbReference type="EMBL" id="ABF95232.1"/>
    </source>
</evidence>
<sequence>MAVVTATVLRGSGGRRGSRRGRRAAVESSRHWLRPLDRGGSNLHGCVDEGAAAGAGGGYPHRAVPVDGLSRRDGAAPGVRVQVPDHGAHVAPVLQEEVTRFGVVYSGGGVGGGVAADEVGCVGGDRFRIVGAVKTKPYVVARIRRAAIRPPPPPTPRPLYHPREASSSAAMADRGR</sequence>
<feature type="compositionally biased region" description="Pro residues" evidence="1">
    <location>
        <begin position="149"/>
        <end position="159"/>
    </location>
</feature>
<feature type="region of interest" description="Disordered" evidence="1">
    <location>
        <begin position="148"/>
        <end position="176"/>
    </location>
</feature>
<name>Q10ND5_ORYSJ</name>